<dbReference type="HAMAP" id="MF_00202">
    <property type="entry name" value="Idi"/>
    <property type="match status" value="1"/>
</dbReference>
<reference evidence="14" key="2">
    <citation type="submission" date="2011-02" db="EMBL/GenBank/DDBJ databases">
        <title>The complete genome of Pedobacter saltans DSM 12145.</title>
        <authorList>
            <consortium name="US DOE Joint Genome Institute (JGI-PGF)"/>
            <person name="Lucas S."/>
            <person name="Copeland A."/>
            <person name="Lapidus A."/>
            <person name="Bruce D."/>
            <person name="Goodwin L."/>
            <person name="Pitluck S."/>
            <person name="Kyrpides N."/>
            <person name="Mavromatis K."/>
            <person name="Pagani I."/>
            <person name="Ivanova N."/>
            <person name="Ovchinnikova G."/>
            <person name="Lu M."/>
            <person name="Detter J.C."/>
            <person name="Han C."/>
            <person name="Land M."/>
            <person name="Hauser L."/>
            <person name="Markowitz V."/>
            <person name="Cheng J.-F."/>
            <person name="Hugenholtz P."/>
            <person name="Woyke T."/>
            <person name="Wu D."/>
            <person name="Tindall B."/>
            <person name="Pomrenke H.G."/>
            <person name="Brambilla E."/>
            <person name="Klenk H.-P."/>
            <person name="Eisen J.A."/>
        </authorList>
    </citation>
    <scope>NUCLEOTIDE SEQUENCE [LARGE SCALE GENOMIC DNA]</scope>
    <source>
        <strain evidence="14">ATCC 51119 / DSM 12145 / JCM 21818 / LMG 10337 / NBRC 100064 / NCIMB 13643</strain>
    </source>
</reference>
<reference evidence="13 14" key="1">
    <citation type="journal article" date="2011" name="Stand. Genomic Sci.">
        <title>Complete genome sequence of the gliding, heparinolytic Pedobacter saltans type strain (113).</title>
        <authorList>
            <person name="Liolios K."/>
            <person name="Sikorski J."/>
            <person name="Lu M."/>
            <person name="Nolan M."/>
            <person name="Lapidus A."/>
            <person name="Lucas S."/>
            <person name="Hammon N."/>
            <person name="Deshpande S."/>
            <person name="Cheng J.F."/>
            <person name="Tapia R."/>
            <person name="Han C."/>
            <person name="Goodwin L."/>
            <person name="Pitluck S."/>
            <person name="Huntemann M."/>
            <person name="Ivanova N."/>
            <person name="Pagani I."/>
            <person name="Mavromatis K."/>
            <person name="Ovchinikova G."/>
            <person name="Pati A."/>
            <person name="Chen A."/>
            <person name="Palaniappan K."/>
            <person name="Land M."/>
            <person name="Hauser L."/>
            <person name="Brambilla E.M."/>
            <person name="Kotsyurbenko O."/>
            <person name="Rohde M."/>
            <person name="Tindall B.J."/>
            <person name="Abt B."/>
            <person name="Goker M."/>
            <person name="Detter J.C."/>
            <person name="Woyke T."/>
            <person name="Bristow J."/>
            <person name="Eisen J.A."/>
            <person name="Markowitz V."/>
            <person name="Hugenholtz P."/>
            <person name="Klenk H.P."/>
            <person name="Kyrpides N.C."/>
        </authorList>
    </citation>
    <scope>NUCLEOTIDE SEQUENCE [LARGE SCALE GENOMIC DNA]</scope>
    <source>
        <strain evidence="14">ATCC 51119 / DSM 12145 / JCM 21818 / LMG 10337 / NBRC 100064 / NCIMB 13643</strain>
    </source>
</reference>
<dbReference type="InterPro" id="IPR000086">
    <property type="entry name" value="NUDIX_hydrolase_dom"/>
</dbReference>
<dbReference type="NCBIfam" id="NF002995">
    <property type="entry name" value="PRK03759.1"/>
    <property type="match status" value="1"/>
</dbReference>
<proteinExistence type="inferred from homology"/>
<comment type="pathway">
    <text evidence="1">Isoprenoid biosynthesis; dimethylallyl diphosphate biosynthesis; dimethylallyl diphosphate from isopentenyl diphosphate: step 1/1.</text>
</comment>
<evidence type="ECO:0000256" key="1">
    <source>
        <dbReference type="ARBA" id="ARBA00004826"/>
    </source>
</evidence>
<feature type="active site" evidence="11">
    <location>
        <position position="65"/>
    </location>
</feature>
<dbReference type="RefSeq" id="WP_013632770.1">
    <property type="nucleotide sequence ID" value="NC_015177.1"/>
</dbReference>
<dbReference type="Pfam" id="PF00293">
    <property type="entry name" value="NUDIX"/>
    <property type="match status" value="1"/>
</dbReference>
<feature type="domain" description="Nudix hydrolase" evidence="12">
    <location>
        <begin position="28"/>
        <end position="160"/>
    </location>
</feature>
<keyword evidence="7" id="KW-0464">Manganese</keyword>
<dbReference type="PANTHER" id="PTHR10885">
    <property type="entry name" value="ISOPENTENYL-DIPHOSPHATE DELTA-ISOMERASE"/>
    <property type="match status" value="1"/>
</dbReference>
<dbReference type="AlphaFoldDB" id="F0S7L9"/>
<keyword evidence="4" id="KW-0963">Cytoplasm</keyword>
<comment type="similarity">
    <text evidence="2">Belongs to the IPP isomerase type 1 family.</text>
</comment>
<keyword evidence="8" id="KW-0414">Isoprene biosynthesis</keyword>
<dbReference type="Gene3D" id="3.90.79.10">
    <property type="entry name" value="Nucleoside Triphosphate Pyrophosphohydrolase"/>
    <property type="match status" value="1"/>
</dbReference>
<evidence type="ECO:0000256" key="4">
    <source>
        <dbReference type="ARBA" id="ARBA00022490"/>
    </source>
</evidence>
<dbReference type="eggNOG" id="COG1443">
    <property type="taxonomic scope" value="Bacteria"/>
</dbReference>
<gene>
    <name evidence="13" type="ordered locus">Pedsa_1722</name>
</gene>
<evidence type="ECO:0000256" key="5">
    <source>
        <dbReference type="ARBA" id="ARBA00022723"/>
    </source>
</evidence>
<dbReference type="InterPro" id="IPR056375">
    <property type="entry name" value="Idi_bact"/>
</dbReference>
<dbReference type="OrthoDB" id="9809458at2"/>
<name>F0S7L9_PSESL</name>
<evidence type="ECO:0000259" key="12">
    <source>
        <dbReference type="PROSITE" id="PS51462"/>
    </source>
</evidence>
<feature type="active site" evidence="11">
    <location>
        <position position="112"/>
    </location>
</feature>
<dbReference type="GO" id="GO:0046872">
    <property type="term" value="F:metal ion binding"/>
    <property type="evidence" value="ECO:0007669"/>
    <property type="project" value="UniProtKB-KW"/>
</dbReference>
<dbReference type="HOGENOM" id="CLU_060552_2_1_10"/>
<dbReference type="InterPro" id="IPR015797">
    <property type="entry name" value="NUDIX_hydrolase-like_dom_sf"/>
</dbReference>
<evidence type="ECO:0000313" key="14">
    <source>
        <dbReference type="Proteomes" id="UP000000310"/>
    </source>
</evidence>
<dbReference type="InterPro" id="IPR011876">
    <property type="entry name" value="IsopentenylPP_isomerase_typ1"/>
</dbReference>
<evidence type="ECO:0000256" key="9">
    <source>
        <dbReference type="ARBA" id="ARBA00023235"/>
    </source>
</evidence>
<evidence type="ECO:0000256" key="11">
    <source>
        <dbReference type="PIRSR" id="PIRSR018427-1"/>
    </source>
</evidence>
<keyword evidence="5" id="KW-0479">Metal-binding</keyword>
<dbReference type="GO" id="GO:0004452">
    <property type="term" value="F:isopentenyl-diphosphate delta-isomerase activity"/>
    <property type="evidence" value="ECO:0007669"/>
    <property type="project" value="UniProtKB-UniRule"/>
</dbReference>
<dbReference type="UniPathway" id="UPA00059">
    <property type="reaction ID" value="UER00104"/>
</dbReference>
<evidence type="ECO:0000256" key="3">
    <source>
        <dbReference type="ARBA" id="ARBA00012057"/>
    </source>
</evidence>
<dbReference type="PROSITE" id="PS51462">
    <property type="entry name" value="NUDIX"/>
    <property type="match status" value="1"/>
</dbReference>
<dbReference type="PIRSF" id="PIRSF018427">
    <property type="entry name" value="Isopntndiph_ism"/>
    <property type="match status" value="1"/>
</dbReference>
<dbReference type="CDD" id="cd02885">
    <property type="entry name" value="NUDIX_IPP_Isomerase"/>
    <property type="match status" value="1"/>
</dbReference>
<dbReference type="SUPFAM" id="SSF55811">
    <property type="entry name" value="Nudix"/>
    <property type="match status" value="1"/>
</dbReference>
<evidence type="ECO:0000256" key="8">
    <source>
        <dbReference type="ARBA" id="ARBA00023229"/>
    </source>
</evidence>
<dbReference type="PANTHER" id="PTHR10885:SF0">
    <property type="entry name" value="ISOPENTENYL-DIPHOSPHATE DELTA-ISOMERASE"/>
    <property type="match status" value="1"/>
</dbReference>
<keyword evidence="14" id="KW-1185">Reference proteome</keyword>
<dbReference type="GO" id="GO:0009240">
    <property type="term" value="P:isopentenyl diphosphate biosynthetic process"/>
    <property type="evidence" value="ECO:0007669"/>
    <property type="project" value="TreeGrafter"/>
</dbReference>
<evidence type="ECO:0000313" key="13">
    <source>
        <dbReference type="EMBL" id="ADY52279.1"/>
    </source>
</evidence>
<keyword evidence="9 13" id="KW-0413">Isomerase</keyword>
<dbReference type="Proteomes" id="UP000000310">
    <property type="component" value="Chromosome"/>
</dbReference>
<protein>
    <recommendedName>
        <fullName evidence="3 10">Isopentenyl-diphosphate delta-isomerase</fullName>
        <ecNumber evidence="3 10">5.3.3.2</ecNumber>
    </recommendedName>
</protein>
<dbReference type="NCBIfam" id="TIGR02150">
    <property type="entry name" value="IPP_isom_1"/>
    <property type="match status" value="1"/>
</dbReference>
<evidence type="ECO:0000256" key="10">
    <source>
        <dbReference type="NCBIfam" id="TIGR02150"/>
    </source>
</evidence>
<evidence type="ECO:0000256" key="2">
    <source>
        <dbReference type="ARBA" id="ARBA00007579"/>
    </source>
</evidence>
<dbReference type="KEGG" id="psn:Pedsa_1722"/>
<dbReference type="STRING" id="762903.Pedsa_1722"/>
<evidence type="ECO:0000256" key="7">
    <source>
        <dbReference type="ARBA" id="ARBA00023211"/>
    </source>
</evidence>
<accession>F0S7L9</accession>
<dbReference type="GO" id="GO:0050992">
    <property type="term" value="P:dimethylallyl diphosphate biosynthetic process"/>
    <property type="evidence" value="ECO:0007669"/>
    <property type="project" value="UniProtKB-UniPathway"/>
</dbReference>
<dbReference type="EC" id="5.3.3.2" evidence="3 10"/>
<dbReference type="EMBL" id="CP002545">
    <property type="protein sequence ID" value="ADY52279.1"/>
    <property type="molecule type" value="Genomic_DNA"/>
</dbReference>
<dbReference type="GO" id="GO:0005737">
    <property type="term" value="C:cytoplasm"/>
    <property type="evidence" value="ECO:0007669"/>
    <property type="project" value="TreeGrafter"/>
</dbReference>
<sequence>MEEQVILVNENDEAIGTMAKLGAHLKPTLHRAFSVCLFNDKGEMLLQKRASGKYHCGGLWTNTCCSHPRPEEDTLNAANRRLMEEMGITTELSEVFDFTYQAVFDNGLFEYEFDHVFFGTFSDKPLINTEEVEDWKYLSLEDIRIDLSRNPEKYTPWFKLIIEKLDN</sequence>
<evidence type="ECO:0000256" key="6">
    <source>
        <dbReference type="ARBA" id="ARBA00022842"/>
    </source>
</evidence>
<keyword evidence="6" id="KW-0460">Magnesium</keyword>
<organism evidence="13 14">
    <name type="scientific">Pseudopedobacter saltans (strain ATCC 51119 / DSM 12145 / JCM 21818 / CCUG 39354 / LMG 10337 / NBRC 100064 / NCIMB 13643)</name>
    <name type="common">Pedobacter saltans</name>
    <dbReference type="NCBI Taxonomy" id="762903"/>
    <lineage>
        <taxon>Bacteria</taxon>
        <taxon>Pseudomonadati</taxon>
        <taxon>Bacteroidota</taxon>
        <taxon>Sphingobacteriia</taxon>
        <taxon>Sphingobacteriales</taxon>
        <taxon>Sphingobacteriaceae</taxon>
        <taxon>Pseudopedobacter</taxon>
    </lineage>
</organism>